<organism evidence="2 3">
    <name type="scientific">Caenorhabditis nigoni</name>
    <dbReference type="NCBI Taxonomy" id="1611254"/>
    <lineage>
        <taxon>Eukaryota</taxon>
        <taxon>Metazoa</taxon>
        <taxon>Ecdysozoa</taxon>
        <taxon>Nematoda</taxon>
        <taxon>Chromadorea</taxon>
        <taxon>Rhabditida</taxon>
        <taxon>Rhabditina</taxon>
        <taxon>Rhabditomorpha</taxon>
        <taxon>Rhabditoidea</taxon>
        <taxon>Rhabditidae</taxon>
        <taxon>Peloderinae</taxon>
        <taxon>Caenorhabditis</taxon>
    </lineage>
</organism>
<dbReference type="OrthoDB" id="10460945at2759"/>
<dbReference type="EMBL" id="PDUG01000002">
    <property type="protein sequence ID" value="PIC48269.1"/>
    <property type="molecule type" value="Genomic_DNA"/>
</dbReference>
<accession>A0A2G5V915</accession>
<dbReference type="Proteomes" id="UP000230233">
    <property type="component" value="Chromosome II"/>
</dbReference>
<evidence type="ECO:0000313" key="2">
    <source>
        <dbReference type="EMBL" id="PIC48269.1"/>
    </source>
</evidence>
<feature type="region of interest" description="Disordered" evidence="1">
    <location>
        <begin position="73"/>
        <end position="158"/>
    </location>
</feature>
<name>A0A2G5V915_9PELO</name>
<feature type="compositionally biased region" description="Basic residues" evidence="1">
    <location>
        <begin position="143"/>
        <end position="158"/>
    </location>
</feature>
<keyword evidence="3" id="KW-1185">Reference proteome</keyword>
<comment type="caution">
    <text evidence="2">The sequence shown here is derived from an EMBL/GenBank/DDBJ whole genome shotgun (WGS) entry which is preliminary data.</text>
</comment>
<proteinExistence type="predicted"/>
<evidence type="ECO:0000256" key="1">
    <source>
        <dbReference type="SAM" id="MobiDB-lite"/>
    </source>
</evidence>
<evidence type="ECO:0000313" key="3">
    <source>
        <dbReference type="Proteomes" id="UP000230233"/>
    </source>
</evidence>
<feature type="compositionally biased region" description="Polar residues" evidence="1">
    <location>
        <begin position="107"/>
        <end position="116"/>
    </location>
</feature>
<protein>
    <submittedName>
        <fullName evidence="2">Uncharacterized protein</fullName>
    </submittedName>
</protein>
<gene>
    <name evidence="2" type="primary">Cnig_chr_II.g7309</name>
    <name evidence="2" type="ORF">B9Z55_007309</name>
</gene>
<dbReference type="AlphaFoldDB" id="A0A2G5V915"/>
<sequence>MSQQNTEFLAKLIKALLGEPERFQSALKSGITEKKNYMEENRGTADANKVKETAETYQEKRMKKEGFLEILAMVAKTEEEPEKDEEQQEKNPEKEKMKRGRKPGSKNKVTSGGPTTRTRRCAGTRHTDVVDLVSPGDEDAPTKRAKKEPRKTKKATKA</sequence>
<reference evidence="3" key="1">
    <citation type="submission" date="2017-10" db="EMBL/GenBank/DDBJ databases">
        <title>Rapid genome shrinkage in a self-fertile nematode reveals novel sperm competition proteins.</title>
        <authorList>
            <person name="Yin D."/>
            <person name="Schwarz E.M."/>
            <person name="Thomas C.G."/>
            <person name="Felde R.L."/>
            <person name="Korf I.F."/>
            <person name="Cutter A.D."/>
            <person name="Schartner C.M."/>
            <person name="Ralston E.J."/>
            <person name="Meyer B.J."/>
            <person name="Haag E.S."/>
        </authorList>
    </citation>
    <scope>NUCLEOTIDE SEQUENCE [LARGE SCALE GENOMIC DNA]</scope>
    <source>
        <strain evidence="3">JU1422</strain>
    </source>
</reference>